<accession>A0A6I4SVP8</accession>
<reference evidence="1 2" key="1">
    <citation type="submission" date="2019-12" db="EMBL/GenBank/DDBJ databases">
        <title>Genomic-based taxomic classification of the family Erythrobacteraceae.</title>
        <authorList>
            <person name="Xu L."/>
        </authorList>
    </citation>
    <scope>NUCLEOTIDE SEQUENCE [LARGE SCALE GENOMIC DNA]</scope>
    <source>
        <strain evidence="1 2">MCCC 1K01500</strain>
    </source>
</reference>
<evidence type="ECO:0000313" key="1">
    <source>
        <dbReference type="EMBL" id="MXO60184.1"/>
    </source>
</evidence>
<dbReference type="RefSeq" id="WP_159795581.1">
    <property type="nucleotide sequence ID" value="NZ_WTYM01000046.1"/>
</dbReference>
<dbReference type="AlphaFoldDB" id="A0A6I4SVP8"/>
<organism evidence="1 2">
    <name type="scientific">Croceibacterium salegens</name>
    <dbReference type="NCBI Taxonomy" id="1737568"/>
    <lineage>
        <taxon>Bacteria</taxon>
        <taxon>Pseudomonadati</taxon>
        <taxon>Pseudomonadota</taxon>
        <taxon>Alphaproteobacteria</taxon>
        <taxon>Sphingomonadales</taxon>
        <taxon>Erythrobacteraceae</taxon>
        <taxon>Croceibacterium</taxon>
    </lineage>
</organism>
<dbReference type="OrthoDB" id="7282816at2"/>
<dbReference type="EMBL" id="WTYM01000046">
    <property type="protein sequence ID" value="MXO60184.1"/>
    <property type="molecule type" value="Genomic_DNA"/>
</dbReference>
<evidence type="ECO:0000313" key="2">
    <source>
        <dbReference type="Proteomes" id="UP000433652"/>
    </source>
</evidence>
<protein>
    <submittedName>
        <fullName evidence="1">Uncharacterized protein</fullName>
    </submittedName>
</protein>
<keyword evidence="2" id="KW-1185">Reference proteome</keyword>
<proteinExistence type="predicted"/>
<dbReference type="Proteomes" id="UP000433652">
    <property type="component" value="Unassembled WGS sequence"/>
</dbReference>
<sequence>MPYYHRGELVATHRKRNPQLIVALLNMRNRMGAPMLGRYGAAAEFWTEDWDRMLQRVETGSVGWEDEQRTLVVD</sequence>
<gene>
    <name evidence="1" type="ORF">GRI89_11605</name>
</gene>
<comment type="caution">
    <text evidence="1">The sequence shown here is derived from an EMBL/GenBank/DDBJ whole genome shotgun (WGS) entry which is preliminary data.</text>
</comment>
<name>A0A6I4SVP8_9SPHN</name>